<dbReference type="Proteomes" id="UP000186666">
    <property type="component" value="Unassembled WGS sequence"/>
</dbReference>
<name>A0ABY1K0E1_9BACL</name>
<comment type="caution">
    <text evidence="5">The sequence shown here is derived from an EMBL/GenBank/DDBJ whole genome shotgun (WGS) entry which is preliminary data.</text>
</comment>
<evidence type="ECO:0000313" key="5">
    <source>
        <dbReference type="EMBL" id="SIR07519.1"/>
    </source>
</evidence>
<comment type="similarity">
    <text evidence="1">Belongs to the methyltransferase superfamily.</text>
</comment>
<dbReference type="PANTHER" id="PTHR44942">
    <property type="entry name" value="METHYLTRANSF_11 DOMAIN-CONTAINING PROTEIN"/>
    <property type="match status" value="1"/>
</dbReference>
<dbReference type="InterPro" id="IPR013216">
    <property type="entry name" value="Methyltransf_11"/>
</dbReference>
<keyword evidence="5" id="KW-0830">Ubiquinone</keyword>
<evidence type="ECO:0000256" key="2">
    <source>
        <dbReference type="ARBA" id="ARBA00022603"/>
    </source>
</evidence>
<dbReference type="Gene3D" id="3.40.50.150">
    <property type="entry name" value="Vaccinia Virus protein VP39"/>
    <property type="match status" value="1"/>
</dbReference>
<keyword evidence="3" id="KW-0808">Transferase</keyword>
<gene>
    <name evidence="5" type="ORF">SAMN05421578_106287</name>
</gene>
<organism evidence="5 6">
    <name type="scientific">Paenibacillus macquariensis</name>
    <dbReference type="NCBI Taxonomy" id="948756"/>
    <lineage>
        <taxon>Bacteria</taxon>
        <taxon>Bacillati</taxon>
        <taxon>Bacillota</taxon>
        <taxon>Bacilli</taxon>
        <taxon>Bacillales</taxon>
        <taxon>Paenibacillaceae</taxon>
        <taxon>Paenibacillus</taxon>
    </lineage>
</organism>
<keyword evidence="2" id="KW-0489">Methyltransferase</keyword>
<keyword evidence="6" id="KW-1185">Reference proteome</keyword>
<feature type="domain" description="Methyltransferase type 11" evidence="4">
    <location>
        <begin position="39"/>
        <end position="134"/>
    </location>
</feature>
<evidence type="ECO:0000259" key="4">
    <source>
        <dbReference type="Pfam" id="PF08241"/>
    </source>
</evidence>
<protein>
    <submittedName>
        <fullName evidence="5">Ubiquinone/menaquinone biosynthesis C-methylase UbiE</fullName>
    </submittedName>
</protein>
<dbReference type="Pfam" id="PF08241">
    <property type="entry name" value="Methyltransf_11"/>
    <property type="match status" value="1"/>
</dbReference>
<reference evidence="5 6" key="1">
    <citation type="submission" date="2017-01" db="EMBL/GenBank/DDBJ databases">
        <authorList>
            <person name="Varghese N."/>
            <person name="Submissions S."/>
        </authorList>
    </citation>
    <scope>NUCLEOTIDE SEQUENCE [LARGE SCALE GENOMIC DNA]</scope>
    <source>
        <strain evidence="5 6">ATCC 23464</strain>
    </source>
</reference>
<accession>A0ABY1K0E1</accession>
<evidence type="ECO:0000256" key="1">
    <source>
        <dbReference type="ARBA" id="ARBA00008361"/>
    </source>
</evidence>
<proteinExistence type="inferred from homology"/>
<dbReference type="CDD" id="cd02440">
    <property type="entry name" value="AdoMet_MTases"/>
    <property type="match status" value="1"/>
</dbReference>
<dbReference type="EMBL" id="FTNK01000006">
    <property type="protein sequence ID" value="SIR07519.1"/>
    <property type="molecule type" value="Genomic_DNA"/>
</dbReference>
<sequence>MTINFHDENNKFTYTTRIADRDWNDLIKKYIHGDQFTALDLGCGGGIYSKVLSELGASNVIAMDFSRSNLEGAMANCNDFYNISYEQGNALDTGLTNASVDLILERALIHHITEIDLCFEEAARILKPGGVLFVQDRTPEDCLLPGSETHIRGHFFEKYPRLIEKETRRRFSSDEVINALTRNEFEMVEEVQFSEARKTYQEFSELEEDLRGRTGRSILHELNDEEVEELIQFIRTKLDENIKVIQERDRWTIWIARKV</sequence>
<evidence type="ECO:0000256" key="3">
    <source>
        <dbReference type="ARBA" id="ARBA00022679"/>
    </source>
</evidence>
<dbReference type="RefSeq" id="WP_068580508.1">
    <property type="nucleotide sequence ID" value="NZ_FTNK01000006.1"/>
</dbReference>
<dbReference type="InterPro" id="IPR029063">
    <property type="entry name" value="SAM-dependent_MTases_sf"/>
</dbReference>
<dbReference type="InterPro" id="IPR051052">
    <property type="entry name" value="Diverse_substrate_MTase"/>
</dbReference>
<dbReference type="PANTHER" id="PTHR44942:SF4">
    <property type="entry name" value="METHYLTRANSFERASE TYPE 11 DOMAIN-CONTAINING PROTEIN"/>
    <property type="match status" value="1"/>
</dbReference>
<dbReference type="SUPFAM" id="SSF53335">
    <property type="entry name" value="S-adenosyl-L-methionine-dependent methyltransferases"/>
    <property type="match status" value="1"/>
</dbReference>
<evidence type="ECO:0000313" key="6">
    <source>
        <dbReference type="Proteomes" id="UP000186666"/>
    </source>
</evidence>